<dbReference type="InterPro" id="IPR002028">
    <property type="entry name" value="Trp_synthase_suA"/>
</dbReference>
<dbReference type="EMBL" id="JARMAB010000028">
    <property type="protein sequence ID" value="MED1204986.1"/>
    <property type="molecule type" value="Genomic_DNA"/>
</dbReference>
<dbReference type="HAMAP" id="MF_00131">
    <property type="entry name" value="Trp_synth_alpha"/>
    <property type="match status" value="1"/>
</dbReference>
<keyword evidence="5 8" id="KW-0057">Aromatic amino acid biosynthesis</keyword>
<sequence>MGKNRIDRAFQAVLDRDEKAFVPYIMAGDGGLEILGERLTFLEESGATVVEVGVPFSDPVADGPTIQAAGIRALEAGTTLKGILAELTASKSTRSIPIVMMSYFNPIYVYGAEIFAQECVEAGVDGLIIPDLPYEEEEIIADELDKYGISLIRLAAITSPDERLEKLAKQTEGFLYAVTVTGITGARTSIREGIALYLKKLKQYSKVPVLAGFGVSTPEQVRELGDASDGVVVGSRIIELFQKNDLEAIQALIQASKGLEVK</sequence>
<keyword evidence="3 8" id="KW-0028">Amino-acid biosynthesis</keyword>
<dbReference type="CDD" id="cd04724">
    <property type="entry name" value="Tryptophan_synthase_alpha"/>
    <property type="match status" value="1"/>
</dbReference>
<evidence type="ECO:0000256" key="2">
    <source>
        <dbReference type="ARBA" id="ARBA00011270"/>
    </source>
</evidence>
<evidence type="ECO:0000256" key="3">
    <source>
        <dbReference type="ARBA" id="ARBA00022605"/>
    </source>
</evidence>
<dbReference type="PROSITE" id="PS00167">
    <property type="entry name" value="TRP_SYNTHASE_ALPHA"/>
    <property type="match status" value="1"/>
</dbReference>
<evidence type="ECO:0000256" key="7">
    <source>
        <dbReference type="ARBA" id="ARBA00049047"/>
    </source>
</evidence>
<protein>
    <recommendedName>
        <fullName evidence="8">Tryptophan synthase alpha chain</fullName>
        <ecNumber evidence="8">4.2.1.20</ecNumber>
    </recommendedName>
</protein>
<dbReference type="PANTHER" id="PTHR43406">
    <property type="entry name" value="TRYPTOPHAN SYNTHASE, ALPHA CHAIN"/>
    <property type="match status" value="1"/>
</dbReference>
<comment type="subunit">
    <text evidence="2 8">Tetramer of two alpha and two beta chains.</text>
</comment>
<comment type="caution">
    <text evidence="10">The sequence shown here is derived from an EMBL/GenBank/DDBJ whole genome shotgun (WGS) entry which is preliminary data.</text>
</comment>
<gene>
    <name evidence="8 10" type="primary">trpA</name>
    <name evidence="10" type="ORF">P4T90_18220</name>
</gene>
<dbReference type="GO" id="GO:0004834">
    <property type="term" value="F:tryptophan synthase activity"/>
    <property type="evidence" value="ECO:0007669"/>
    <property type="project" value="UniProtKB-EC"/>
</dbReference>
<dbReference type="Proteomes" id="UP001341444">
    <property type="component" value="Unassembled WGS sequence"/>
</dbReference>
<dbReference type="RefSeq" id="WP_066266313.1">
    <property type="nucleotide sequence ID" value="NZ_JARMAB010000028.1"/>
</dbReference>
<accession>A0ABU6MJX0</accession>
<proteinExistence type="inferred from homology"/>
<evidence type="ECO:0000256" key="1">
    <source>
        <dbReference type="ARBA" id="ARBA00004733"/>
    </source>
</evidence>
<feature type="active site" description="Proton acceptor" evidence="8">
    <location>
        <position position="62"/>
    </location>
</feature>
<dbReference type="Pfam" id="PF00290">
    <property type="entry name" value="Trp_syntA"/>
    <property type="match status" value="1"/>
</dbReference>
<comment type="function">
    <text evidence="8">The alpha subunit is responsible for the aldol cleavage of indoleglycerol phosphate to indole and glyceraldehyde 3-phosphate.</text>
</comment>
<organism evidence="10 11">
    <name type="scientific">Heyndrickxia acidicola</name>
    <dbReference type="NCBI Taxonomy" id="209389"/>
    <lineage>
        <taxon>Bacteria</taxon>
        <taxon>Bacillati</taxon>
        <taxon>Bacillota</taxon>
        <taxon>Bacilli</taxon>
        <taxon>Bacillales</taxon>
        <taxon>Bacillaceae</taxon>
        <taxon>Heyndrickxia</taxon>
    </lineage>
</organism>
<evidence type="ECO:0000256" key="6">
    <source>
        <dbReference type="ARBA" id="ARBA00023239"/>
    </source>
</evidence>
<reference evidence="10 11" key="1">
    <citation type="submission" date="2023-03" db="EMBL/GenBank/DDBJ databases">
        <title>Bacillus Genome Sequencing.</title>
        <authorList>
            <person name="Dunlap C."/>
        </authorList>
    </citation>
    <scope>NUCLEOTIDE SEQUENCE [LARGE SCALE GENOMIC DNA]</scope>
    <source>
        <strain evidence="10 11">B-23453</strain>
    </source>
</reference>
<comment type="catalytic activity">
    <reaction evidence="7 8">
        <text>(1S,2R)-1-C-(indol-3-yl)glycerol 3-phosphate + L-serine = D-glyceraldehyde 3-phosphate + L-tryptophan + H2O</text>
        <dbReference type="Rhea" id="RHEA:10532"/>
        <dbReference type="ChEBI" id="CHEBI:15377"/>
        <dbReference type="ChEBI" id="CHEBI:33384"/>
        <dbReference type="ChEBI" id="CHEBI:57912"/>
        <dbReference type="ChEBI" id="CHEBI:58866"/>
        <dbReference type="ChEBI" id="CHEBI:59776"/>
        <dbReference type="EC" id="4.2.1.20"/>
    </reaction>
</comment>
<evidence type="ECO:0000313" key="10">
    <source>
        <dbReference type="EMBL" id="MED1204986.1"/>
    </source>
</evidence>
<dbReference type="PANTHER" id="PTHR43406:SF1">
    <property type="entry name" value="TRYPTOPHAN SYNTHASE ALPHA CHAIN, CHLOROPLASTIC"/>
    <property type="match status" value="1"/>
</dbReference>
<name>A0ABU6MJX0_9BACI</name>
<dbReference type="SUPFAM" id="SSF51366">
    <property type="entry name" value="Ribulose-phoshate binding barrel"/>
    <property type="match status" value="1"/>
</dbReference>
<dbReference type="InterPro" id="IPR018204">
    <property type="entry name" value="Trp_synthase_alpha_AS"/>
</dbReference>
<keyword evidence="11" id="KW-1185">Reference proteome</keyword>
<comment type="pathway">
    <text evidence="1 8">Amino-acid biosynthesis; L-tryptophan biosynthesis; L-tryptophan from chorismate: step 5/5.</text>
</comment>
<evidence type="ECO:0000256" key="4">
    <source>
        <dbReference type="ARBA" id="ARBA00022822"/>
    </source>
</evidence>
<keyword evidence="4 8" id="KW-0822">Tryptophan biosynthesis</keyword>
<dbReference type="InterPro" id="IPR013785">
    <property type="entry name" value="Aldolase_TIM"/>
</dbReference>
<evidence type="ECO:0000313" key="11">
    <source>
        <dbReference type="Proteomes" id="UP001341444"/>
    </source>
</evidence>
<evidence type="ECO:0000256" key="9">
    <source>
        <dbReference type="RuleBase" id="RU003662"/>
    </source>
</evidence>
<feature type="active site" description="Proton acceptor" evidence="8">
    <location>
        <position position="51"/>
    </location>
</feature>
<evidence type="ECO:0000256" key="5">
    <source>
        <dbReference type="ARBA" id="ARBA00023141"/>
    </source>
</evidence>
<evidence type="ECO:0000256" key="8">
    <source>
        <dbReference type="HAMAP-Rule" id="MF_00131"/>
    </source>
</evidence>
<dbReference type="NCBIfam" id="TIGR00262">
    <property type="entry name" value="trpA"/>
    <property type="match status" value="1"/>
</dbReference>
<dbReference type="Gene3D" id="3.20.20.70">
    <property type="entry name" value="Aldolase class I"/>
    <property type="match status" value="1"/>
</dbReference>
<comment type="similarity">
    <text evidence="8 9">Belongs to the TrpA family.</text>
</comment>
<dbReference type="EC" id="4.2.1.20" evidence="8"/>
<keyword evidence="6 8" id="KW-0456">Lyase</keyword>
<dbReference type="InterPro" id="IPR011060">
    <property type="entry name" value="RibuloseP-bd_barrel"/>
</dbReference>